<dbReference type="InterPro" id="IPR011961">
    <property type="entry name" value="RimM"/>
</dbReference>
<keyword evidence="1" id="KW-0963">Cytoplasm</keyword>
<keyword evidence="9" id="KW-1185">Reference proteome</keyword>
<dbReference type="Pfam" id="PF24986">
    <property type="entry name" value="PRC_RimM"/>
    <property type="match status" value="1"/>
</dbReference>
<dbReference type="InterPro" id="IPR011033">
    <property type="entry name" value="PRC_barrel-like_sf"/>
</dbReference>
<feature type="region of interest" description="Disordered" evidence="5">
    <location>
        <begin position="94"/>
        <end position="114"/>
    </location>
</feature>
<gene>
    <name evidence="8" type="ORF">HYH03_013534</name>
</gene>
<dbReference type="GO" id="GO:0005840">
    <property type="term" value="C:ribosome"/>
    <property type="evidence" value="ECO:0007669"/>
    <property type="project" value="InterPro"/>
</dbReference>
<dbReference type="PANTHER" id="PTHR33692">
    <property type="entry name" value="RIBOSOME MATURATION FACTOR RIMM"/>
    <property type="match status" value="1"/>
</dbReference>
<dbReference type="EMBL" id="JAEHOE010000090">
    <property type="protein sequence ID" value="KAG2487955.1"/>
    <property type="molecule type" value="Genomic_DNA"/>
</dbReference>
<dbReference type="InterPro" id="IPR036976">
    <property type="entry name" value="RimM_N_sf"/>
</dbReference>
<dbReference type="InterPro" id="IPR009000">
    <property type="entry name" value="Transl_B-barrel_sf"/>
</dbReference>
<dbReference type="OrthoDB" id="532420at2759"/>
<organism evidence="8 9">
    <name type="scientific">Edaphochlamys debaryana</name>
    <dbReference type="NCBI Taxonomy" id="47281"/>
    <lineage>
        <taxon>Eukaryota</taxon>
        <taxon>Viridiplantae</taxon>
        <taxon>Chlorophyta</taxon>
        <taxon>core chlorophytes</taxon>
        <taxon>Chlorophyceae</taxon>
        <taxon>CS clade</taxon>
        <taxon>Chlamydomonadales</taxon>
        <taxon>Chlamydomonadales incertae sedis</taxon>
        <taxon>Edaphochlamys</taxon>
    </lineage>
</organism>
<evidence type="ECO:0000256" key="5">
    <source>
        <dbReference type="SAM" id="MobiDB-lite"/>
    </source>
</evidence>
<evidence type="ECO:0000256" key="3">
    <source>
        <dbReference type="ARBA" id="ARBA00022552"/>
    </source>
</evidence>
<dbReference type="GO" id="GO:0043022">
    <property type="term" value="F:ribosome binding"/>
    <property type="evidence" value="ECO:0007669"/>
    <property type="project" value="InterPro"/>
</dbReference>
<dbReference type="PANTHER" id="PTHR33692:SF1">
    <property type="entry name" value="RIBOSOME MATURATION FACTOR RIMM"/>
    <property type="match status" value="1"/>
</dbReference>
<evidence type="ECO:0000259" key="6">
    <source>
        <dbReference type="Pfam" id="PF01782"/>
    </source>
</evidence>
<feature type="compositionally biased region" description="Acidic residues" evidence="5">
    <location>
        <begin position="402"/>
        <end position="412"/>
    </location>
</feature>
<dbReference type="InterPro" id="IPR002676">
    <property type="entry name" value="RimM_N"/>
</dbReference>
<evidence type="ECO:0000256" key="2">
    <source>
        <dbReference type="ARBA" id="ARBA00022517"/>
    </source>
</evidence>
<protein>
    <submittedName>
        <fullName evidence="8">Uncharacterized protein</fullName>
    </submittedName>
</protein>
<sequence>MAFALPAHSAAVGLANLALHAPTTRACAPAPLLATPTSSRLPGRPCPPAPPSPAPCNRLSACGPLAAARRGAAEPSSSSGAAGDAAAGAGAAKGRGAAAAPGGGPPPAPLSHGLVATLPMSEGEYVEVGRVLGPHGVKGEVRLEVTSDDPGQRFKAGSRLFLMPPAAALAPGARADPGAPVLIQVTARGGKVRPLGKGEDAWIVALEGVTDRNQAEALRGFTLLTAAADRSPLRDPDEFYVTDIIGCSVIDRASRRMVGSVVDVYSGMGSHDTLRIKLRASEADIANSRIRYALVPFAKAICPMLDLAARRLELAPPEGLLDLATAVPLRKPLSDEAKALKLAELRASLAAEEAARAAEAEAAAKAGPGAGAASKTEARGGKARAGAASSGSGSDSGSEGEGQGEEEGEEAQAQEAARRRPGLRARPGARGRGAGGRLGRRRSVVTESAGEAEAAKEGSA</sequence>
<keyword evidence="2" id="KW-0690">Ribosome biogenesis</keyword>
<feature type="compositionally biased region" description="Low complexity" evidence="5">
    <location>
        <begin position="363"/>
        <end position="375"/>
    </location>
</feature>
<dbReference type="SUPFAM" id="SSF50346">
    <property type="entry name" value="PRC-barrel domain"/>
    <property type="match status" value="1"/>
</dbReference>
<dbReference type="AlphaFoldDB" id="A0A835XW75"/>
<dbReference type="Pfam" id="PF01782">
    <property type="entry name" value="RimM"/>
    <property type="match status" value="1"/>
</dbReference>
<feature type="domain" description="Ribosome maturation factor RimM PRC barrel" evidence="7">
    <location>
        <begin position="242"/>
        <end position="320"/>
    </location>
</feature>
<dbReference type="SUPFAM" id="SSF50447">
    <property type="entry name" value="Translation proteins"/>
    <property type="match status" value="1"/>
</dbReference>
<dbReference type="InterPro" id="IPR056792">
    <property type="entry name" value="PRC_RimM"/>
</dbReference>
<dbReference type="HAMAP" id="MF_00014">
    <property type="entry name" value="Ribosome_mat_RimM"/>
    <property type="match status" value="1"/>
</dbReference>
<evidence type="ECO:0000256" key="4">
    <source>
        <dbReference type="ARBA" id="ARBA00023186"/>
    </source>
</evidence>
<dbReference type="GO" id="GO:0006364">
    <property type="term" value="P:rRNA processing"/>
    <property type="evidence" value="ECO:0007669"/>
    <property type="project" value="UniProtKB-KW"/>
</dbReference>
<proteinExistence type="inferred from homology"/>
<feature type="region of interest" description="Disordered" evidence="5">
    <location>
        <begin position="363"/>
        <end position="460"/>
    </location>
</feature>
<evidence type="ECO:0000259" key="7">
    <source>
        <dbReference type="Pfam" id="PF24986"/>
    </source>
</evidence>
<dbReference type="Gene3D" id="2.40.30.60">
    <property type="entry name" value="RimM"/>
    <property type="match status" value="1"/>
</dbReference>
<evidence type="ECO:0000313" key="9">
    <source>
        <dbReference type="Proteomes" id="UP000612055"/>
    </source>
</evidence>
<evidence type="ECO:0000256" key="1">
    <source>
        <dbReference type="ARBA" id="ARBA00022490"/>
    </source>
</evidence>
<dbReference type="Gene3D" id="2.30.30.240">
    <property type="entry name" value="PRC-barrel domain"/>
    <property type="match status" value="1"/>
</dbReference>
<comment type="caution">
    <text evidence="8">The sequence shown here is derived from an EMBL/GenBank/DDBJ whole genome shotgun (WGS) entry which is preliminary data.</text>
</comment>
<dbReference type="NCBIfam" id="TIGR02273">
    <property type="entry name" value="16S_RimM"/>
    <property type="match status" value="1"/>
</dbReference>
<keyword evidence="3" id="KW-0698">rRNA processing</keyword>
<feature type="domain" description="RimM N-terminal" evidence="6">
    <location>
        <begin position="128"/>
        <end position="225"/>
    </location>
</feature>
<feature type="compositionally biased region" description="Basic residues" evidence="5">
    <location>
        <begin position="419"/>
        <end position="429"/>
    </location>
</feature>
<keyword evidence="4" id="KW-0143">Chaperone</keyword>
<name>A0A835XW75_9CHLO</name>
<feature type="compositionally biased region" description="Low complexity" evidence="5">
    <location>
        <begin position="384"/>
        <end position="397"/>
    </location>
</feature>
<dbReference type="Proteomes" id="UP000612055">
    <property type="component" value="Unassembled WGS sequence"/>
</dbReference>
<accession>A0A835XW75</accession>
<evidence type="ECO:0000313" key="8">
    <source>
        <dbReference type="EMBL" id="KAG2487955.1"/>
    </source>
</evidence>
<reference evidence="8" key="1">
    <citation type="journal article" date="2020" name="bioRxiv">
        <title>Comparative genomics of Chlamydomonas.</title>
        <authorList>
            <person name="Craig R.J."/>
            <person name="Hasan A.R."/>
            <person name="Ness R.W."/>
            <person name="Keightley P.D."/>
        </authorList>
    </citation>
    <scope>NUCLEOTIDE SEQUENCE</scope>
    <source>
        <strain evidence="8">CCAP 11/70</strain>
    </source>
</reference>